<dbReference type="RefSeq" id="WP_159797561.1">
    <property type="nucleotide sequence ID" value="NZ_WTYM01000058.1"/>
</dbReference>
<dbReference type="OrthoDB" id="7204892at2"/>
<keyword evidence="1" id="KW-0732">Signal</keyword>
<dbReference type="AlphaFoldDB" id="A0A6I4T2S5"/>
<evidence type="ECO:0000256" key="1">
    <source>
        <dbReference type="SAM" id="SignalP"/>
    </source>
</evidence>
<dbReference type="EMBL" id="WTYM01000058">
    <property type="protein sequence ID" value="MXO60952.1"/>
    <property type="molecule type" value="Genomic_DNA"/>
</dbReference>
<sequence>MSIRRYLAFFCFGLGLLVQVAAHAAAVPVIESSQTMDCDEMQHSKISGPVSEGMSGESREPCKEMTLGCLVAMNCVSPLFATDDTSGGFKPYIDRQSFLAPIANTLHGQPLAPEAPPPRL</sequence>
<evidence type="ECO:0000313" key="2">
    <source>
        <dbReference type="EMBL" id="MXO60952.1"/>
    </source>
</evidence>
<dbReference type="Proteomes" id="UP000433652">
    <property type="component" value="Unassembled WGS sequence"/>
</dbReference>
<reference evidence="2 3" key="1">
    <citation type="submission" date="2019-12" db="EMBL/GenBank/DDBJ databases">
        <title>Genomic-based taxomic classification of the family Erythrobacteraceae.</title>
        <authorList>
            <person name="Xu L."/>
        </authorList>
    </citation>
    <scope>NUCLEOTIDE SEQUENCE [LARGE SCALE GENOMIC DNA]</scope>
    <source>
        <strain evidence="2 3">MCCC 1K01500</strain>
    </source>
</reference>
<gene>
    <name evidence="2" type="ORF">GRI89_15520</name>
</gene>
<proteinExistence type="predicted"/>
<comment type="caution">
    <text evidence="2">The sequence shown here is derived from an EMBL/GenBank/DDBJ whole genome shotgun (WGS) entry which is preliminary data.</text>
</comment>
<feature type="signal peptide" evidence="1">
    <location>
        <begin position="1"/>
        <end position="24"/>
    </location>
</feature>
<accession>A0A6I4T2S5</accession>
<organism evidence="2 3">
    <name type="scientific">Croceibacterium salegens</name>
    <dbReference type="NCBI Taxonomy" id="1737568"/>
    <lineage>
        <taxon>Bacteria</taxon>
        <taxon>Pseudomonadati</taxon>
        <taxon>Pseudomonadota</taxon>
        <taxon>Alphaproteobacteria</taxon>
        <taxon>Sphingomonadales</taxon>
        <taxon>Erythrobacteraceae</taxon>
        <taxon>Croceibacterium</taxon>
    </lineage>
</organism>
<protein>
    <submittedName>
        <fullName evidence="2">Uncharacterized protein</fullName>
    </submittedName>
</protein>
<keyword evidence="3" id="KW-1185">Reference proteome</keyword>
<feature type="chain" id="PRO_5026138189" evidence="1">
    <location>
        <begin position="25"/>
        <end position="120"/>
    </location>
</feature>
<evidence type="ECO:0000313" key="3">
    <source>
        <dbReference type="Proteomes" id="UP000433652"/>
    </source>
</evidence>
<name>A0A6I4T2S5_9SPHN</name>